<evidence type="ECO:0000256" key="4">
    <source>
        <dbReference type="ARBA" id="ARBA00022777"/>
    </source>
</evidence>
<proteinExistence type="predicted"/>
<dbReference type="Pfam" id="PF07714">
    <property type="entry name" value="PK_Tyr_Ser-Thr"/>
    <property type="match status" value="1"/>
</dbReference>
<dbReference type="InterPro" id="IPR001245">
    <property type="entry name" value="Ser-Thr/Tyr_kinase_cat_dom"/>
</dbReference>
<dbReference type="InterPro" id="IPR008271">
    <property type="entry name" value="Ser/Thr_kinase_AS"/>
</dbReference>
<dbReference type="PROSITE" id="PS00107">
    <property type="entry name" value="PROTEIN_KINASE_ATP"/>
    <property type="match status" value="1"/>
</dbReference>
<dbReference type="InterPro" id="IPR050167">
    <property type="entry name" value="Ser_Thr_protein_kinase"/>
</dbReference>
<dbReference type="FunFam" id="3.30.200.20:FF:000081">
    <property type="entry name" value="Octicosapeptide/phox/Bem1p domain kinase superfamily protein"/>
    <property type="match status" value="1"/>
</dbReference>
<dbReference type="FunFam" id="1.10.510.10:FF:000142">
    <property type="entry name" value="Octicosapeptide/phox/Bem1p domain kinase superfamily protein"/>
    <property type="match status" value="1"/>
</dbReference>
<feature type="region of interest" description="Disordered" evidence="7">
    <location>
        <begin position="22"/>
        <end position="75"/>
    </location>
</feature>
<keyword evidence="9" id="KW-1185">Reference proteome</keyword>
<evidence type="ECO:0000256" key="6">
    <source>
        <dbReference type="PROSITE-ProRule" id="PRU10141"/>
    </source>
</evidence>
<dbReference type="GeneID" id="109711492"/>
<feature type="binding site" evidence="6">
    <location>
        <position position="1056"/>
    </location>
    <ligand>
        <name>ATP</name>
        <dbReference type="ChEBI" id="CHEBI:30616"/>
    </ligand>
</feature>
<evidence type="ECO:0000313" key="9">
    <source>
        <dbReference type="Proteomes" id="UP000515123"/>
    </source>
</evidence>
<keyword evidence="2" id="KW-0808">Transferase</keyword>
<name>A0A6P5F2J2_ANACO</name>
<dbReference type="PANTHER" id="PTHR23257">
    <property type="entry name" value="SERINE-THREONINE PROTEIN KINASE"/>
    <property type="match status" value="1"/>
</dbReference>
<evidence type="ECO:0000256" key="2">
    <source>
        <dbReference type="ARBA" id="ARBA00022679"/>
    </source>
</evidence>
<dbReference type="OrthoDB" id="4062651at2759"/>
<keyword evidence="3 6" id="KW-0547">Nucleotide-binding</keyword>
<feature type="domain" description="Protein kinase" evidence="8">
    <location>
        <begin position="1029"/>
        <end position="1295"/>
    </location>
</feature>
<dbReference type="PROSITE" id="PS00108">
    <property type="entry name" value="PROTEIN_KINASE_ST"/>
    <property type="match status" value="1"/>
</dbReference>
<dbReference type="PROSITE" id="PS50011">
    <property type="entry name" value="PROTEIN_KINASE_DOM"/>
    <property type="match status" value="1"/>
</dbReference>
<feature type="region of interest" description="Disordered" evidence="7">
    <location>
        <begin position="484"/>
        <end position="524"/>
    </location>
</feature>
<dbReference type="SUPFAM" id="SSF54277">
    <property type="entry name" value="CAD &amp; PB1 domains"/>
    <property type="match status" value="1"/>
</dbReference>
<dbReference type="SMART" id="SM00220">
    <property type="entry name" value="S_TKc"/>
    <property type="match status" value="1"/>
</dbReference>
<dbReference type="Gene3D" id="3.10.20.90">
    <property type="entry name" value="Phosphatidylinositol 3-kinase Catalytic Subunit, Chain A, domain 1"/>
    <property type="match status" value="1"/>
</dbReference>
<dbReference type="PANTHER" id="PTHR23257:SF797">
    <property type="entry name" value="KINASE SUPERFAMILY WITH OCTICOSAPEPTIDE_PHOX_BEM1P DOMAIN-CONTAINING PROTEIN"/>
    <property type="match status" value="1"/>
</dbReference>
<evidence type="ECO:0000256" key="7">
    <source>
        <dbReference type="SAM" id="MobiDB-lite"/>
    </source>
</evidence>
<dbReference type="InterPro" id="IPR017441">
    <property type="entry name" value="Protein_kinase_ATP_BS"/>
</dbReference>
<dbReference type="SMART" id="SM00666">
    <property type="entry name" value="PB1"/>
    <property type="match status" value="1"/>
</dbReference>
<dbReference type="Gene3D" id="3.30.200.20">
    <property type="entry name" value="Phosphorylase Kinase, domain 1"/>
    <property type="match status" value="1"/>
</dbReference>
<dbReference type="GO" id="GO:0005524">
    <property type="term" value="F:ATP binding"/>
    <property type="evidence" value="ECO:0007669"/>
    <property type="project" value="UniProtKB-UniRule"/>
</dbReference>
<dbReference type="CDD" id="cd06410">
    <property type="entry name" value="PB1_UP2"/>
    <property type="match status" value="1"/>
</dbReference>
<dbReference type="InterPro" id="IPR000719">
    <property type="entry name" value="Prot_kinase_dom"/>
</dbReference>
<keyword evidence="1" id="KW-0723">Serine/threonine-protein kinase</keyword>
<dbReference type="Pfam" id="PF00564">
    <property type="entry name" value="PB1"/>
    <property type="match status" value="1"/>
</dbReference>
<keyword evidence="5 6" id="KW-0067">ATP-binding</keyword>
<dbReference type="Proteomes" id="UP000515123">
    <property type="component" value="Linkage group 6"/>
</dbReference>
<dbReference type="InterPro" id="IPR011009">
    <property type="entry name" value="Kinase-like_dom_sf"/>
</dbReference>
<feature type="compositionally biased region" description="Low complexity" evidence="7">
    <location>
        <begin position="491"/>
        <end position="501"/>
    </location>
</feature>
<keyword evidence="4" id="KW-0418">Kinase</keyword>
<evidence type="ECO:0000313" key="10">
    <source>
        <dbReference type="RefSeq" id="XP_020090154.1"/>
    </source>
</evidence>
<evidence type="ECO:0000256" key="5">
    <source>
        <dbReference type="ARBA" id="ARBA00022840"/>
    </source>
</evidence>
<dbReference type="GO" id="GO:0005737">
    <property type="term" value="C:cytoplasm"/>
    <property type="evidence" value="ECO:0007669"/>
    <property type="project" value="TreeGrafter"/>
</dbReference>
<accession>A0A6P5F2J2</accession>
<gene>
    <name evidence="10" type="primary">LOC109711492</name>
</gene>
<protein>
    <submittedName>
        <fullName evidence="10">Uncharacterized protein LOC109711492</fullName>
    </submittedName>
</protein>
<reference evidence="9" key="1">
    <citation type="journal article" date="2015" name="Nat. Genet.">
        <title>The pineapple genome and the evolution of CAM photosynthesis.</title>
        <authorList>
            <person name="Ming R."/>
            <person name="VanBuren R."/>
            <person name="Wai C.M."/>
            <person name="Tang H."/>
            <person name="Schatz M.C."/>
            <person name="Bowers J.E."/>
            <person name="Lyons E."/>
            <person name="Wang M.L."/>
            <person name="Chen J."/>
            <person name="Biggers E."/>
            <person name="Zhang J."/>
            <person name="Huang L."/>
            <person name="Zhang L."/>
            <person name="Miao W."/>
            <person name="Zhang J."/>
            <person name="Ye Z."/>
            <person name="Miao C."/>
            <person name="Lin Z."/>
            <person name="Wang H."/>
            <person name="Zhou H."/>
            <person name="Yim W.C."/>
            <person name="Priest H.D."/>
            <person name="Zheng C."/>
            <person name="Woodhouse M."/>
            <person name="Edger P.P."/>
            <person name="Guyot R."/>
            <person name="Guo H.B."/>
            <person name="Guo H."/>
            <person name="Zheng G."/>
            <person name="Singh R."/>
            <person name="Sharma A."/>
            <person name="Min X."/>
            <person name="Zheng Y."/>
            <person name="Lee H."/>
            <person name="Gurtowski J."/>
            <person name="Sedlazeck F.J."/>
            <person name="Harkess A."/>
            <person name="McKain M.R."/>
            <person name="Liao Z."/>
            <person name="Fang J."/>
            <person name="Liu J."/>
            <person name="Zhang X."/>
            <person name="Zhang Q."/>
            <person name="Hu W."/>
            <person name="Qin Y."/>
            <person name="Wang K."/>
            <person name="Chen L.Y."/>
            <person name="Shirley N."/>
            <person name="Lin Y.R."/>
            <person name="Liu L.Y."/>
            <person name="Hernandez A.G."/>
            <person name="Wright C.L."/>
            <person name="Bulone V."/>
            <person name="Tuskan G.A."/>
            <person name="Heath K."/>
            <person name="Zee F."/>
            <person name="Moore P.H."/>
            <person name="Sunkar R."/>
            <person name="Leebens-Mack J.H."/>
            <person name="Mockler T."/>
            <person name="Bennetzen J.L."/>
            <person name="Freeling M."/>
            <person name="Sankoff D."/>
            <person name="Paterson A.H."/>
            <person name="Zhu X."/>
            <person name="Yang X."/>
            <person name="Smith J.A."/>
            <person name="Cushman J.C."/>
            <person name="Paull R.E."/>
            <person name="Yu Q."/>
        </authorList>
    </citation>
    <scope>NUCLEOTIDE SEQUENCE [LARGE SCALE GENOMIC DNA]</scope>
    <source>
        <strain evidence="9">cv. F153</strain>
    </source>
</reference>
<dbReference type="Gene3D" id="1.10.510.10">
    <property type="entry name" value="Transferase(Phosphotransferase) domain 1"/>
    <property type="match status" value="1"/>
</dbReference>
<feature type="region of interest" description="Disordered" evidence="7">
    <location>
        <begin position="987"/>
        <end position="1012"/>
    </location>
</feature>
<reference evidence="10" key="2">
    <citation type="submission" date="2025-08" db="UniProtKB">
        <authorList>
            <consortium name="RefSeq"/>
        </authorList>
    </citation>
    <scope>IDENTIFICATION</scope>
    <source>
        <tissue evidence="10">Leaf</tissue>
    </source>
</reference>
<dbReference type="CDD" id="cd13999">
    <property type="entry name" value="STKc_MAP3K-like"/>
    <property type="match status" value="1"/>
</dbReference>
<dbReference type="InterPro" id="IPR000270">
    <property type="entry name" value="PB1_dom"/>
</dbReference>
<evidence type="ECO:0000259" key="8">
    <source>
        <dbReference type="PROSITE" id="PS50011"/>
    </source>
</evidence>
<dbReference type="SUPFAM" id="SSF56112">
    <property type="entry name" value="Protein kinase-like (PK-like)"/>
    <property type="match status" value="1"/>
</dbReference>
<evidence type="ECO:0000256" key="3">
    <source>
        <dbReference type="ARBA" id="ARBA00022741"/>
    </source>
</evidence>
<dbReference type="PRINTS" id="PR00109">
    <property type="entry name" value="TYRKINASE"/>
</dbReference>
<dbReference type="RefSeq" id="XP_020090154.1">
    <property type="nucleotide sequence ID" value="XM_020234565.1"/>
</dbReference>
<feature type="compositionally biased region" description="Gly residues" evidence="7">
    <location>
        <begin position="58"/>
        <end position="73"/>
    </location>
</feature>
<organism evidence="9 10">
    <name type="scientific">Ananas comosus</name>
    <name type="common">Pineapple</name>
    <name type="synonym">Ananas ananas</name>
    <dbReference type="NCBI Taxonomy" id="4615"/>
    <lineage>
        <taxon>Eukaryota</taxon>
        <taxon>Viridiplantae</taxon>
        <taxon>Streptophyta</taxon>
        <taxon>Embryophyta</taxon>
        <taxon>Tracheophyta</taxon>
        <taxon>Spermatophyta</taxon>
        <taxon>Magnoliopsida</taxon>
        <taxon>Liliopsida</taxon>
        <taxon>Poales</taxon>
        <taxon>Bromeliaceae</taxon>
        <taxon>Bromelioideae</taxon>
        <taxon>Ananas</taxon>
    </lineage>
</organism>
<sequence>MAIDPNSLPKELRAASILNRTALPVSSPSDPPATGPFSRVFVPGASPAESLIPPPPWGGVGGGGGEGGGGGGDAADEPLRAGAAAKVKLLCGYGGRILPRPSDGALRYVCGHTRLISVAKDVSFADFMRKMAGVVRGNEDGEPDDAGAVAVKYQLPGEDLDALVSVSCAEDLENMIEEHDKVAAAAPDGSAKLRVFLFTPADAAADPGAHLGGADETSQRYIEAVNGVAAAPDAAGGAVRRKESVASAASSTQNSDGAVAGEAADGNIEGVSSPSLRSPTVAASDEALKMAYVGGGGGGSNPVAFVDSSGGYFGGNASGLGTSFPVQNPSLVWQDQPSFPVHQAYVDPHQVQYVNPQQMGIGGGAQPVHVVPVQMNPYMSGRVPITAAMPASQVGNLKPAQARVEYAAENPYGGRPVQPSTDQSHKALQPLSQFPPLPPAYLQQQNTENYGMQQGVPPPPANSATLKYDDCAMCQKALPHVHSETMIQGGSSPSSTTEPSPVFYSQRSEDPKRGPNLGGAVGSKVGEPRIASAIPASQLGVYAFSQNPETHVSMRPAVQGSETVDPSRVLIHQVVTSNGAFLSNILESHGENSYQQHWQTLQPVQLHYDYGVKQGVFSKQPGVDASQVKNVNFQPSDPIQDHVAQFPIRYVQAVDGRIQALHLGHAGNSESHRLAPSGFASDGKVDSSPLVSETSYTVRPQVGGHATLTGDPNVSSAFISPENYVKPVEQWPPVTFEVTGMQSVQPSMQQETILIGNQGPFPNNLGVGIDPSAPKERLLVRPVYAGVNAPLYSGTNLVAMPDQKDEAPKLHPGELFNNFAVPSSGNAQFPGMSSTIPTEPISTFQESNSSNSLFSNQDPWKVLESTHLPPPKPSILANKEPIVAKDSYAENHLGTCNGSNIVSLLEEGNVPHISDFPNKDSTKDLVQVTEGSGEERVRQQLQAVAEGVAASVLQSPVPSDPSFYPRETNKATAVPDKNPIIVEDNIDSGRGIVDPKSENTKGNQLDKTSPGIPISDDIGRLQIIKNSDLEVLRELGSGNFGTVYHGKWRGSDVAIKRINDRCFSGKASEQERMRADFWNEASKLADLHHPNVVAFYGVVLDGPEGAVATVTEYMVNGSLRQALQRNDKILDRRKRLLIAMDVAFGMEYLHGKNIVHFDLKSDNLLVNLRDPQRPICKVGDLGLSKVKRQTLISGGVRGTLPWMAPELLNGSSSLVSEKVDVYSFGIVMWELLTGDEPYADLHYGAIIGGIVSNTLRPPVPDSCDRDWRSLMEQCWLSEPSERPSFTEIANRLRSMGASLSQKGQAQAQK</sequence>
<evidence type="ECO:0000256" key="1">
    <source>
        <dbReference type="ARBA" id="ARBA00022527"/>
    </source>
</evidence>
<dbReference type="Gramene" id="Aco011547.1.mrna1">
    <property type="protein sequence ID" value="Aco011547.1.mrna1"/>
    <property type="gene ID" value="Aco011547.1.path1"/>
</dbReference>
<dbReference type="GO" id="GO:0007165">
    <property type="term" value="P:signal transduction"/>
    <property type="evidence" value="ECO:0007669"/>
    <property type="project" value="TreeGrafter"/>
</dbReference>
<dbReference type="GO" id="GO:0004674">
    <property type="term" value="F:protein serine/threonine kinase activity"/>
    <property type="evidence" value="ECO:0007669"/>
    <property type="project" value="UniProtKB-KW"/>
</dbReference>